<dbReference type="GO" id="GO:0006886">
    <property type="term" value="P:intracellular protein transport"/>
    <property type="evidence" value="ECO:0007669"/>
    <property type="project" value="UniProtKB-UniRule"/>
</dbReference>
<name>A0AAE1PJ90_9EUCA</name>
<dbReference type="SUPFAM" id="SSF48452">
    <property type="entry name" value="TPR-like"/>
    <property type="match status" value="1"/>
</dbReference>
<dbReference type="PANTHER" id="PTHR13768:SF8">
    <property type="entry name" value="ALPHA-SOLUBLE NSF ATTACHMENT PROTEIN"/>
    <property type="match status" value="1"/>
</dbReference>
<comment type="caution">
    <text evidence="8">The sequence shown here is derived from an EMBL/GenBank/DDBJ whole genome shotgun (WGS) entry which is preliminary data.</text>
</comment>
<dbReference type="CDD" id="cd15832">
    <property type="entry name" value="SNAP"/>
    <property type="match status" value="1"/>
</dbReference>
<dbReference type="InterPro" id="IPR000744">
    <property type="entry name" value="NSF_attach"/>
</dbReference>
<reference evidence="8" key="1">
    <citation type="submission" date="2023-11" db="EMBL/GenBank/DDBJ databases">
        <title>Genome assemblies of two species of porcelain crab, Petrolisthes cinctipes and Petrolisthes manimaculis (Anomura: Porcellanidae).</title>
        <authorList>
            <person name="Angst P."/>
        </authorList>
    </citation>
    <scope>NUCLEOTIDE SEQUENCE</scope>
    <source>
        <strain evidence="8">PB745_02</strain>
        <tissue evidence="8">Gill</tissue>
    </source>
</reference>
<evidence type="ECO:0000313" key="9">
    <source>
        <dbReference type="Proteomes" id="UP001292094"/>
    </source>
</evidence>
<sequence>MADAEKKANQLMMEAEKKLTSSKGFLGSLFGLFSGSSKVDEAMELYQQAANKFKMAKKWGSAGHAFTELASLYAKAGSRLDAATNYVEAGNCYKKTDPNESVSSLLKAIEIYTDMGKFTMAAKHHQTIAEIYETEVADMEKAIQHFEQASDYFRGEENNSSANKCQLKVAMFAAQMENYEKAIKIYEQVATSSLESSLLKYSAKEYMFRAALCHLCVDLTNARIAVEKYEEMYPAFQDSRECKLLKTLMNHLEEQNVDGFTDTVKDYDSISRLDQWYTTMLLRIKKSINPEDIC</sequence>
<proteinExistence type="inferred from homology"/>
<dbReference type="GO" id="GO:0019905">
    <property type="term" value="F:syntaxin binding"/>
    <property type="evidence" value="ECO:0007669"/>
    <property type="project" value="TreeGrafter"/>
</dbReference>
<organism evidence="8 9">
    <name type="scientific">Petrolisthes manimaculis</name>
    <dbReference type="NCBI Taxonomy" id="1843537"/>
    <lineage>
        <taxon>Eukaryota</taxon>
        <taxon>Metazoa</taxon>
        <taxon>Ecdysozoa</taxon>
        <taxon>Arthropoda</taxon>
        <taxon>Crustacea</taxon>
        <taxon>Multicrustacea</taxon>
        <taxon>Malacostraca</taxon>
        <taxon>Eumalacostraca</taxon>
        <taxon>Eucarida</taxon>
        <taxon>Decapoda</taxon>
        <taxon>Pleocyemata</taxon>
        <taxon>Anomura</taxon>
        <taxon>Galatheoidea</taxon>
        <taxon>Porcellanidae</taxon>
        <taxon>Petrolisthes</taxon>
    </lineage>
</organism>
<dbReference type="PANTHER" id="PTHR13768">
    <property type="entry name" value="SOLUBLE NSF ATTACHMENT PROTEIN SNAP"/>
    <property type="match status" value="1"/>
</dbReference>
<evidence type="ECO:0008006" key="10">
    <source>
        <dbReference type="Google" id="ProtNLM"/>
    </source>
</evidence>
<evidence type="ECO:0000256" key="1">
    <source>
        <dbReference type="ARBA" id="ARBA00004170"/>
    </source>
</evidence>
<evidence type="ECO:0000313" key="8">
    <source>
        <dbReference type="EMBL" id="KAK4309376.1"/>
    </source>
</evidence>
<dbReference type="GO" id="GO:0031201">
    <property type="term" value="C:SNARE complex"/>
    <property type="evidence" value="ECO:0007669"/>
    <property type="project" value="TreeGrafter"/>
</dbReference>
<dbReference type="PRINTS" id="PR00448">
    <property type="entry name" value="NSFATTACHMNT"/>
</dbReference>
<keyword evidence="9" id="KW-1185">Reference proteome</keyword>
<evidence type="ECO:0000256" key="4">
    <source>
        <dbReference type="ARBA" id="ARBA00022892"/>
    </source>
</evidence>
<evidence type="ECO:0000256" key="5">
    <source>
        <dbReference type="ARBA" id="ARBA00022927"/>
    </source>
</evidence>
<dbReference type="Gene3D" id="1.25.40.10">
    <property type="entry name" value="Tetratricopeptide repeat domain"/>
    <property type="match status" value="1"/>
</dbReference>
<dbReference type="FunFam" id="1.25.40.10:FF:000028">
    <property type="entry name" value="beta-soluble NSF attachment protein-like isoform X1"/>
    <property type="match status" value="1"/>
</dbReference>
<comment type="similarity">
    <text evidence="2 7">Belongs to the SNAP family.</text>
</comment>
<dbReference type="Pfam" id="PF14938">
    <property type="entry name" value="SNAP"/>
    <property type="match status" value="1"/>
</dbReference>
<dbReference type="Proteomes" id="UP001292094">
    <property type="component" value="Unassembled WGS sequence"/>
</dbReference>
<evidence type="ECO:0000256" key="6">
    <source>
        <dbReference type="ARBA" id="ARBA00023136"/>
    </source>
</evidence>
<dbReference type="InterPro" id="IPR011990">
    <property type="entry name" value="TPR-like_helical_dom_sf"/>
</dbReference>
<keyword evidence="5 7" id="KW-0653">Protein transport</keyword>
<keyword evidence="6 7" id="KW-0472">Membrane</keyword>
<protein>
    <recommendedName>
        <fullName evidence="10">Alpha-soluble NSF attachment protein</fullName>
    </recommendedName>
</protein>
<keyword evidence="3 7" id="KW-0813">Transport</keyword>
<dbReference type="EMBL" id="JAWZYT010001758">
    <property type="protein sequence ID" value="KAK4309376.1"/>
    <property type="molecule type" value="Genomic_DNA"/>
</dbReference>
<gene>
    <name evidence="8" type="ORF">Pmani_018993</name>
</gene>
<dbReference type="GO" id="GO:0005774">
    <property type="term" value="C:vacuolar membrane"/>
    <property type="evidence" value="ECO:0007669"/>
    <property type="project" value="TreeGrafter"/>
</dbReference>
<comment type="function">
    <text evidence="7">Required for vesicular transport between the endoplasmic reticulum and the Golgi apparatus.</text>
</comment>
<dbReference type="GO" id="GO:0005483">
    <property type="term" value="F:soluble NSF attachment protein activity"/>
    <property type="evidence" value="ECO:0007669"/>
    <property type="project" value="TreeGrafter"/>
</dbReference>
<accession>A0AAE1PJ90</accession>
<dbReference type="GO" id="GO:0035494">
    <property type="term" value="P:SNARE complex disassembly"/>
    <property type="evidence" value="ECO:0007669"/>
    <property type="project" value="TreeGrafter"/>
</dbReference>
<evidence type="ECO:0000256" key="3">
    <source>
        <dbReference type="ARBA" id="ARBA00022448"/>
    </source>
</evidence>
<evidence type="ECO:0000256" key="7">
    <source>
        <dbReference type="RuleBase" id="RU367013"/>
    </source>
</evidence>
<evidence type="ECO:0000256" key="2">
    <source>
        <dbReference type="ARBA" id="ARBA00010050"/>
    </source>
</evidence>
<keyword evidence="4 7" id="KW-0931">ER-Golgi transport</keyword>
<dbReference type="AlphaFoldDB" id="A0AAE1PJ90"/>
<comment type="subcellular location">
    <subcellularLocation>
        <location evidence="1 7">Membrane</location>
        <topology evidence="1 7">Peripheral membrane protein</topology>
    </subcellularLocation>
</comment>